<sequence length="225" mass="25720">MKQRIKTGVDIAMTVLFLGQMGYHMMDNRMHEWTGVTLCVLFLLHHALNPGWRRGLFRGRYSASRVWLTLVDVLLTLAMVAVIVSAVLVSRHVFDFLGLRMRAVGRRIHMPATMWALVLTGLHIGLHWHIVLGKFRKLGNRAGVWLSRLVLAVTVAFGLWEFATRGLWMELFMLREFAFLEYGEPLAVFFSSYAAVLCVWAALSYYIGKALRITRNPKAKEENLA</sequence>
<dbReference type="InterPro" id="IPR025517">
    <property type="entry name" value="DUF4405"/>
</dbReference>
<gene>
    <name evidence="3" type="ORF">IAB73_10580</name>
</gene>
<feature type="transmembrane region" description="Helical" evidence="1">
    <location>
        <begin position="114"/>
        <end position="133"/>
    </location>
</feature>
<dbReference type="EMBL" id="DVFJ01000037">
    <property type="protein sequence ID" value="HIQ72638.1"/>
    <property type="molecule type" value="Genomic_DNA"/>
</dbReference>
<keyword evidence="1" id="KW-0472">Membrane</keyword>
<feature type="transmembrane region" description="Helical" evidence="1">
    <location>
        <begin position="145"/>
        <end position="168"/>
    </location>
</feature>
<feature type="transmembrane region" description="Helical" evidence="1">
    <location>
        <begin position="73"/>
        <end position="94"/>
    </location>
</feature>
<reference evidence="3" key="2">
    <citation type="journal article" date="2021" name="PeerJ">
        <title>Extensive microbial diversity within the chicken gut microbiome revealed by metagenomics and culture.</title>
        <authorList>
            <person name="Gilroy R."/>
            <person name="Ravi A."/>
            <person name="Getino M."/>
            <person name="Pursley I."/>
            <person name="Horton D.L."/>
            <person name="Alikhan N.F."/>
            <person name="Baker D."/>
            <person name="Gharbi K."/>
            <person name="Hall N."/>
            <person name="Watson M."/>
            <person name="Adriaenssens E.M."/>
            <person name="Foster-Nyarko E."/>
            <person name="Jarju S."/>
            <person name="Secka A."/>
            <person name="Antonio M."/>
            <person name="Oren A."/>
            <person name="Chaudhuri R.R."/>
            <person name="La Ragione R."/>
            <person name="Hildebrand F."/>
            <person name="Pallen M.J."/>
        </authorList>
    </citation>
    <scope>NUCLEOTIDE SEQUENCE</scope>
    <source>
        <strain evidence="3">ChiSxjej2B14-6234</strain>
    </source>
</reference>
<evidence type="ECO:0000259" key="2">
    <source>
        <dbReference type="Pfam" id="PF14358"/>
    </source>
</evidence>
<reference evidence="3" key="1">
    <citation type="submission" date="2020-10" db="EMBL/GenBank/DDBJ databases">
        <authorList>
            <person name="Gilroy R."/>
        </authorList>
    </citation>
    <scope>NUCLEOTIDE SEQUENCE</scope>
    <source>
        <strain evidence="3">ChiSxjej2B14-6234</strain>
    </source>
</reference>
<comment type="caution">
    <text evidence="3">The sequence shown here is derived from an EMBL/GenBank/DDBJ whole genome shotgun (WGS) entry which is preliminary data.</text>
</comment>
<feature type="domain" description="Flavinylation-associated cytochrome" evidence="2">
    <location>
        <begin position="70"/>
        <end position="128"/>
    </location>
</feature>
<proteinExistence type="predicted"/>
<keyword evidence="1" id="KW-1133">Transmembrane helix</keyword>
<keyword evidence="1" id="KW-0812">Transmembrane</keyword>
<feature type="transmembrane region" description="Helical" evidence="1">
    <location>
        <begin position="188"/>
        <end position="208"/>
    </location>
</feature>
<protein>
    <submittedName>
        <fullName evidence="3">DUF4405 domain-containing protein</fullName>
    </submittedName>
</protein>
<dbReference type="AlphaFoldDB" id="A0A9D0ZBS6"/>
<evidence type="ECO:0000313" key="4">
    <source>
        <dbReference type="Proteomes" id="UP000886887"/>
    </source>
</evidence>
<evidence type="ECO:0000256" key="1">
    <source>
        <dbReference type="SAM" id="Phobius"/>
    </source>
</evidence>
<dbReference type="Pfam" id="PF14358">
    <property type="entry name" value="DUF4405"/>
    <property type="match status" value="1"/>
</dbReference>
<organism evidence="3 4">
    <name type="scientific">Candidatus Onthenecus intestinigallinarum</name>
    <dbReference type="NCBI Taxonomy" id="2840875"/>
    <lineage>
        <taxon>Bacteria</taxon>
        <taxon>Bacillati</taxon>
        <taxon>Bacillota</taxon>
        <taxon>Clostridia</taxon>
        <taxon>Eubacteriales</taxon>
        <taxon>Candidatus Onthenecus</taxon>
    </lineage>
</organism>
<accession>A0A9D0ZBS6</accession>
<name>A0A9D0ZBS6_9FIRM</name>
<dbReference type="Proteomes" id="UP000886887">
    <property type="component" value="Unassembled WGS sequence"/>
</dbReference>
<evidence type="ECO:0000313" key="3">
    <source>
        <dbReference type="EMBL" id="HIQ72638.1"/>
    </source>
</evidence>